<organism evidence="1">
    <name type="scientific">Pararge aegeria</name>
    <name type="common">speckled wood butterfly</name>
    <dbReference type="NCBI Taxonomy" id="116150"/>
    <lineage>
        <taxon>Eukaryota</taxon>
        <taxon>Metazoa</taxon>
        <taxon>Ecdysozoa</taxon>
        <taxon>Arthropoda</taxon>
        <taxon>Hexapoda</taxon>
        <taxon>Insecta</taxon>
        <taxon>Pterygota</taxon>
        <taxon>Neoptera</taxon>
        <taxon>Endopterygota</taxon>
        <taxon>Lepidoptera</taxon>
        <taxon>Glossata</taxon>
        <taxon>Ditrysia</taxon>
        <taxon>Papilionoidea</taxon>
        <taxon>Nymphalidae</taxon>
        <taxon>Satyrinae</taxon>
        <taxon>Satyrini</taxon>
        <taxon>Parargina</taxon>
        <taxon>Pararge</taxon>
    </lineage>
</organism>
<feature type="non-terminal residue" evidence="1">
    <location>
        <position position="101"/>
    </location>
</feature>
<reference evidence="1" key="1">
    <citation type="journal article" date="2013" name="BMC Genomics">
        <title>Unscrambling butterfly oogenesis.</title>
        <authorList>
            <person name="Carter J.M."/>
            <person name="Baker S.C."/>
            <person name="Pink R."/>
            <person name="Carter D.R."/>
            <person name="Collins A."/>
            <person name="Tomlin J."/>
            <person name="Gibbs M."/>
            <person name="Breuker C.J."/>
        </authorList>
    </citation>
    <scope>NUCLEOTIDE SEQUENCE</scope>
    <source>
        <tissue evidence="1">Ovary</tissue>
    </source>
</reference>
<name>S4PZ61_9NEOP</name>
<evidence type="ECO:0000313" key="1">
    <source>
        <dbReference type="EMBL" id="JAA90462.1"/>
    </source>
</evidence>
<accession>S4PZ61</accession>
<protein>
    <submittedName>
        <fullName evidence="1">Uncharacterized protein</fullName>
    </submittedName>
</protein>
<reference evidence="1" key="2">
    <citation type="submission" date="2013-05" db="EMBL/GenBank/DDBJ databases">
        <authorList>
            <person name="Carter J.-M."/>
            <person name="Baker S.C."/>
            <person name="Pink R."/>
            <person name="Carter D.R.F."/>
            <person name="Collins A."/>
            <person name="Tomlin J."/>
            <person name="Gibbs M."/>
            <person name="Breuker C.J."/>
        </authorList>
    </citation>
    <scope>NUCLEOTIDE SEQUENCE</scope>
    <source>
        <tissue evidence="1">Ovary</tissue>
    </source>
</reference>
<dbReference type="EMBL" id="GAIX01002098">
    <property type="protein sequence ID" value="JAA90462.1"/>
    <property type="molecule type" value="Transcribed_RNA"/>
</dbReference>
<proteinExistence type="predicted"/>
<dbReference type="AlphaFoldDB" id="S4PZ61"/>
<sequence>MPACVKHATEHHFVPEEANVHIVHLYGEPALPSKESLLPFFKRHKVMSTTRSDYMYNLIMLEVPKSKYLGVLGADGTLVGSIKLVIRPSNLPCYKMSESSI</sequence>